<name>A0A402AH09_9CHLR</name>
<dbReference type="Gene3D" id="3.90.1030.10">
    <property type="entry name" value="Ribosomal protein L17"/>
    <property type="match status" value="2"/>
</dbReference>
<evidence type="ECO:0000256" key="2">
    <source>
        <dbReference type="ARBA" id="ARBA00022980"/>
    </source>
</evidence>
<proteinExistence type="inferred from homology"/>
<dbReference type="GO" id="GO:0006412">
    <property type="term" value="P:translation"/>
    <property type="evidence" value="ECO:0007669"/>
    <property type="project" value="UniProtKB-UniRule"/>
</dbReference>
<keyword evidence="6" id="KW-1185">Reference proteome</keyword>
<dbReference type="HAMAP" id="MF_01368">
    <property type="entry name" value="Ribosomal_bL17"/>
    <property type="match status" value="1"/>
</dbReference>
<comment type="similarity">
    <text evidence="1 4">Belongs to the bacterial ribosomal protein bL17 family.</text>
</comment>
<protein>
    <recommendedName>
        <fullName evidence="4">Large ribosomal subunit protein bL17</fullName>
    </recommendedName>
</protein>
<evidence type="ECO:0000256" key="1">
    <source>
        <dbReference type="ARBA" id="ARBA00008777"/>
    </source>
</evidence>
<dbReference type="Proteomes" id="UP000287188">
    <property type="component" value="Unassembled WGS sequence"/>
</dbReference>
<dbReference type="RefSeq" id="WP_170207713.1">
    <property type="nucleotide sequence ID" value="NZ_BIFS01000001.1"/>
</dbReference>
<dbReference type="EMBL" id="BIFS01000001">
    <property type="protein sequence ID" value="GCE18386.1"/>
    <property type="molecule type" value="Genomic_DNA"/>
</dbReference>
<dbReference type="PANTHER" id="PTHR14413:SF16">
    <property type="entry name" value="LARGE RIBOSOMAL SUBUNIT PROTEIN BL17M"/>
    <property type="match status" value="1"/>
</dbReference>
<comment type="subunit">
    <text evidence="4">Part of the 50S ribosomal subunit. Contacts protein L32.</text>
</comment>
<dbReference type="GO" id="GO:0015934">
    <property type="term" value="C:large ribosomal subunit"/>
    <property type="evidence" value="ECO:0007669"/>
    <property type="project" value="TreeGrafter"/>
</dbReference>
<dbReference type="InterPro" id="IPR036373">
    <property type="entry name" value="Ribosomal_bL17_sf"/>
</dbReference>
<evidence type="ECO:0000256" key="4">
    <source>
        <dbReference type="HAMAP-Rule" id="MF_01368"/>
    </source>
</evidence>
<accession>A0A402AH09</accession>
<dbReference type="AlphaFoldDB" id="A0A402AH09"/>
<dbReference type="GO" id="GO:0003735">
    <property type="term" value="F:structural constituent of ribosome"/>
    <property type="evidence" value="ECO:0007669"/>
    <property type="project" value="InterPro"/>
</dbReference>
<gene>
    <name evidence="4" type="primary">rplQ</name>
    <name evidence="5" type="ORF">KDK_21860</name>
</gene>
<reference evidence="6" key="1">
    <citation type="submission" date="2018-12" db="EMBL/GenBank/DDBJ databases">
        <title>Tengunoibacter tsumagoiensis gen. nov., sp. nov., Dictyobacter kobayashii sp. nov., D. alpinus sp. nov., and D. joshuensis sp. nov. and description of Dictyobacteraceae fam. nov. within the order Ktedonobacterales isolated from Tengu-no-mugimeshi.</title>
        <authorList>
            <person name="Wang C.M."/>
            <person name="Zheng Y."/>
            <person name="Sakai Y."/>
            <person name="Toyoda A."/>
            <person name="Minakuchi Y."/>
            <person name="Abe K."/>
            <person name="Yokota A."/>
            <person name="Yabe S."/>
        </authorList>
    </citation>
    <scope>NUCLEOTIDE SEQUENCE [LARGE SCALE GENOMIC DNA]</scope>
    <source>
        <strain evidence="6">Uno11</strain>
    </source>
</reference>
<evidence type="ECO:0000313" key="6">
    <source>
        <dbReference type="Proteomes" id="UP000287188"/>
    </source>
</evidence>
<keyword evidence="2 4" id="KW-0689">Ribosomal protein</keyword>
<dbReference type="InterPro" id="IPR000456">
    <property type="entry name" value="Ribosomal_bL17"/>
</dbReference>
<evidence type="ECO:0000256" key="3">
    <source>
        <dbReference type="ARBA" id="ARBA00023274"/>
    </source>
</evidence>
<sequence>MRHRIAGNRMNMPEPRRRSARRNLMAGLIRYDRIQTTEARARAIRGEAEKLISVAVKGREEARKHLAAVVSNEEQATKILEFARKGRFSLKHSVASNEERAKVHKAPLTDKGRKFHEDKLKARREELLAIFSNEDEAEKALKAAYESMVIELHARRQILSSLPDELVVKKMFEELAPRYLGRPGGYTRITKLGRRKGDAAEIAQIALV</sequence>
<comment type="caution">
    <text evidence="5">The sequence shown here is derived from an EMBL/GenBank/DDBJ whole genome shotgun (WGS) entry which is preliminary data.</text>
</comment>
<organism evidence="5 6">
    <name type="scientific">Dictyobacter kobayashii</name>
    <dbReference type="NCBI Taxonomy" id="2014872"/>
    <lineage>
        <taxon>Bacteria</taxon>
        <taxon>Bacillati</taxon>
        <taxon>Chloroflexota</taxon>
        <taxon>Ktedonobacteria</taxon>
        <taxon>Ktedonobacterales</taxon>
        <taxon>Dictyobacteraceae</taxon>
        <taxon>Dictyobacter</taxon>
    </lineage>
</organism>
<dbReference type="SUPFAM" id="SSF64263">
    <property type="entry name" value="Prokaryotic ribosomal protein L17"/>
    <property type="match status" value="2"/>
</dbReference>
<dbReference type="Pfam" id="PF01196">
    <property type="entry name" value="Ribosomal_L17"/>
    <property type="match status" value="2"/>
</dbReference>
<keyword evidence="3 4" id="KW-0687">Ribonucleoprotein</keyword>
<evidence type="ECO:0000313" key="5">
    <source>
        <dbReference type="EMBL" id="GCE18386.1"/>
    </source>
</evidence>
<dbReference type="PANTHER" id="PTHR14413">
    <property type="entry name" value="RIBOSOMAL PROTEIN L17"/>
    <property type="match status" value="1"/>
</dbReference>